<accession>A0A8H6BT38</accession>
<dbReference type="EMBL" id="JABWAD010000061">
    <property type="protein sequence ID" value="KAF6062910.1"/>
    <property type="molecule type" value="Genomic_DNA"/>
</dbReference>
<evidence type="ECO:0000313" key="2">
    <source>
        <dbReference type="EMBL" id="KAF6062910.1"/>
    </source>
</evidence>
<feature type="compositionally biased region" description="Basic and acidic residues" evidence="1">
    <location>
        <begin position="167"/>
        <end position="180"/>
    </location>
</feature>
<organism evidence="2 3">
    <name type="scientific">Candida albicans</name>
    <name type="common">Yeast</name>
    <dbReference type="NCBI Taxonomy" id="5476"/>
    <lineage>
        <taxon>Eukaryota</taxon>
        <taxon>Fungi</taxon>
        <taxon>Dikarya</taxon>
        <taxon>Ascomycota</taxon>
        <taxon>Saccharomycotina</taxon>
        <taxon>Pichiomycetes</taxon>
        <taxon>Debaryomycetaceae</taxon>
        <taxon>Candida/Lodderomyces clade</taxon>
        <taxon>Candida</taxon>
    </lineage>
</organism>
<name>A0A8H6BT38_CANAX</name>
<protein>
    <submittedName>
        <fullName evidence="2">Uncharacterized protein</fullName>
    </submittedName>
</protein>
<evidence type="ECO:0000313" key="3">
    <source>
        <dbReference type="Proteomes" id="UP000536275"/>
    </source>
</evidence>
<dbReference type="Proteomes" id="UP000536275">
    <property type="component" value="Unassembled WGS sequence"/>
</dbReference>
<reference evidence="2 3" key="1">
    <citation type="submission" date="2020-03" db="EMBL/GenBank/DDBJ databases">
        <title>FDA dAtabase for Regulatory Grade micrObial Sequences (FDA-ARGOS): Supporting development and validation of Infectious Disease Dx tests.</title>
        <authorList>
            <person name="Campos J."/>
            <person name="Goldberg B."/>
            <person name="Tallon L."/>
            <person name="Sadzewicz L."/>
            <person name="Vavikolanu K."/>
            <person name="Mehta A."/>
            <person name="Aluvathingal J."/>
            <person name="Nadendla S."/>
            <person name="Nandy P."/>
            <person name="Geyer C."/>
            <person name="Yan Y."/>
            <person name="Sichtig H."/>
        </authorList>
    </citation>
    <scope>NUCLEOTIDE SEQUENCE [LARGE SCALE GENOMIC DNA]</scope>
    <source>
        <strain evidence="2 3">FDAARGOS_656</strain>
    </source>
</reference>
<evidence type="ECO:0000256" key="1">
    <source>
        <dbReference type="SAM" id="MobiDB-lite"/>
    </source>
</evidence>
<gene>
    <name evidence="2" type="ORF">FOB64_005948</name>
</gene>
<dbReference type="AlphaFoldDB" id="A0A8H6BT38"/>
<comment type="caution">
    <text evidence="2">The sequence shown here is derived from an EMBL/GenBank/DDBJ whole genome shotgun (WGS) entry which is preliminary data.</text>
</comment>
<proteinExistence type="predicted"/>
<sequence length="189" mass="21969">MLSGVRQQSKLFTKSISQVSKRYNSSHNHHHHEPESKPLEITFAKIFGVAAIAGGLLVYKNKDKTDKPLFSSKFFDEITTGERSHLRDEQYERKYKIGYLRTFDRDNGGIGQQLNKVSAYELPNNNLIPAILHLEINLELVSRLMNWDLEEKEHNVSLPFNNQSKISIKEKKDKRGDSNRTHNGWYRRS</sequence>
<feature type="region of interest" description="Disordered" evidence="1">
    <location>
        <begin position="167"/>
        <end position="189"/>
    </location>
</feature>